<keyword evidence="2" id="KW-1185">Reference proteome</keyword>
<comment type="caution">
    <text evidence="1">The sequence shown here is derived from an EMBL/GenBank/DDBJ whole genome shotgun (WGS) entry which is preliminary data.</text>
</comment>
<gene>
    <name evidence="1" type="primary">mobC</name>
    <name evidence="1" type="ORF">H9X91_08480</name>
</gene>
<name>A0ABS2FVV2_9FIRM</name>
<proteinExistence type="predicted"/>
<sequence>MKQKKEKRITLRLTPEQYEAIQSKADTAQMSTGAYVRTAALRHRVVVIGGLKEFTHELKGIGRNLNQLVVLSNMGKIQDVYLGETMEALGQIYCQLRDLAEQEKR</sequence>
<dbReference type="EMBL" id="JACSNX010000011">
    <property type="protein sequence ID" value="MBM6851468.1"/>
    <property type="molecule type" value="Genomic_DNA"/>
</dbReference>
<dbReference type="Pfam" id="PF21983">
    <property type="entry name" value="NikA-like"/>
    <property type="match status" value="1"/>
</dbReference>
<organism evidence="1 2">
    <name type="scientific">Oscillibacter valericigenes</name>
    <dbReference type="NCBI Taxonomy" id="351091"/>
    <lineage>
        <taxon>Bacteria</taxon>
        <taxon>Bacillati</taxon>
        <taxon>Bacillota</taxon>
        <taxon>Clostridia</taxon>
        <taxon>Eubacteriales</taxon>
        <taxon>Oscillospiraceae</taxon>
        <taxon>Oscillibacter</taxon>
    </lineage>
</organism>
<dbReference type="InterPro" id="IPR053842">
    <property type="entry name" value="NikA-like"/>
</dbReference>
<protein>
    <submittedName>
        <fullName evidence="1">Plasmid mobilization relaxosome protein MobC</fullName>
    </submittedName>
</protein>
<accession>A0ABS2FVV2</accession>
<dbReference type="Proteomes" id="UP000719500">
    <property type="component" value="Unassembled WGS sequence"/>
</dbReference>
<evidence type="ECO:0000313" key="1">
    <source>
        <dbReference type="EMBL" id="MBM6851468.1"/>
    </source>
</evidence>
<evidence type="ECO:0000313" key="2">
    <source>
        <dbReference type="Proteomes" id="UP000719500"/>
    </source>
</evidence>
<reference evidence="1 2" key="1">
    <citation type="journal article" date="2021" name="Sci. Rep.">
        <title>The distribution of antibiotic resistance genes in chicken gut microbiota commensals.</title>
        <authorList>
            <person name="Juricova H."/>
            <person name="Matiasovicova J."/>
            <person name="Kubasova T."/>
            <person name="Cejkova D."/>
            <person name="Rychlik I."/>
        </authorList>
    </citation>
    <scope>NUCLEOTIDE SEQUENCE [LARGE SCALE GENOMIC DNA]</scope>
    <source>
        <strain evidence="1 2">An411</strain>
    </source>
</reference>
<dbReference type="RefSeq" id="WP_204804302.1">
    <property type="nucleotide sequence ID" value="NZ_JACSNX010000011.1"/>
</dbReference>